<proteinExistence type="predicted"/>
<dbReference type="EMBL" id="AZIL01002442">
    <property type="protein sequence ID" value="EWM21622.1"/>
    <property type="molecule type" value="Genomic_DNA"/>
</dbReference>
<evidence type="ECO:0000313" key="2">
    <source>
        <dbReference type="EMBL" id="EWM21622.1"/>
    </source>
</evidence>
<organism evidence="2 3">
    <name type="scientific">Nannochloropsis gaditana</name>
    <dbReference type="NCBI Taxonomy" id="72520"/>
    <lineage>
        <taxon>Eukaryota</taxon>
        <taxon>Sar</taxon>
        <taxon>Stramenopiles</taxon>
        <taxon>Ochrophyta</taxon>
        <taxon>Eustigmatophyceae</taxon>
        <taxon>Eustigmatales</taxon>
        <taxon>Monodopsidaceae</taxon>
        <taxon>Nannochloropsis</taxon>
    </lineage>
</organism>
<reference evidence="2 3" key="1">
    <citation type="journal article" date="2014" name="Mol. Plant">
        <title>Chromosome Scale Genome Assembly and Transcriptome Profiling of Nannochloropsis gaditana in Nitrogen Depletion.</title>
        <authorList>
            <person name="Corteggiani Carpinelli E."/>
            <person name="Telatin A."/>
            <person name="Vitulo N."/>
            <person name="Forcato C."/>
            <person name="D'Angelo M."/>
            <person name="Schiavon R."/>
            <person name="Vezzi A."/>
            <person name="Giacometti G.M."/>
            <person name="Morosinotto T."/>
            <person name="Valle G."/>
        </authorList>
    </citation>
    <scope>NUCLEOTIDE SEQUENCE [LARGE SCALE GENOMIC DNA]</scope>
    <source>
        <strain evidence="2 3">B-31</strain>
    </source>
</reference>
<accession>W7T508</accession>
<gene>
    <name evidence="2" type="ORF">Naga_100012g20</name>
</gene>
<protein>
    <submittedName>
        <fullName evidence="2">Uncharacterized protein</fullName>
    </submittedName>
</protein>
<sequence>MLRESRQQVCDLILGANDTAAEDVVSELLTVLLRLSAEESIEDVSQIVCACLGELGAIDPARVSISLFDNRAARSAALTSSSYSTSVSTSSTPSSAPLLAPWHTNDSKMALELLEHMLVPKLRAATADKDRFPYAVQELLHLLYSRGMERLKTTGAEEEATHERGLDLEENGQRKAGASSGREGKKELALQPQQSDSRKGKGEEGQAKGPSFFERGWW</sequence>
<dbReference type="AlphaFoldDB" id="W7T508"/>
<evidence type="ECO:0000313" key="3">
    <source>
        <dbReference type="Proteomes" id="UP000019335"/>
    </source>
</evidence>
<feature type="region of interest" description="Disordered" evidence="1">
    <location>
        <begin position="154"/>
        <end position="218"/>
    </location>
</feature>
<keyword evidence="3" id="KW-1185">Reference proteome</keyword>
<name>W7T508_9STRA</name>
<comment type="caution">
    <text evidence="2">The sequence shown here is derived from an EMBL/GenBank/DDBJ whole genome shotgun (WGS) entry which is preliminary data.</text>
</comment>
<evidence type="ECO:0000256" key="1">
    <source>
        <dbReference type="SAM" id="MobiDB-lite"/>
    </source>
</evidence>
<dbReference type="Proteomes" id="UP000019335">
    <property type="component" value="Unassembled WGS sequence"/>
</dbReference>
<feature type="compositionally biased region" description="Basic and acidic residues" evidence="1">
    <location>
        <begin position="159"/>
        <end position="173"/>
    </location>
</feature>
<feature type="compositionally biased region" description="Basic and acidic residues" evidence="1">
    <location>
        <begin position="196"/>
        <end position="206"/>
    </location>
</feature>